<evidence type="ECO:0000313" key="6">
    <source>
        <dbReference type="EMBL" id="KLN35967.1"/>
    </source>
</evidence>
<evidence type="ECO:0000256" key="5">
    <source>
        <dbReference type="SAM" id="Phobius"/>
    </source>
</evidence>
<dbReference type="RefSeq" id="WP_047231373.1">
    <property type="nucleotide sequence ID" value="NZ_JNBQ01000002.1"/>
</dbReference>
<accession>A0A0H2L753</accession>
<keyword evidence="2 5" id="KW-0812">Transmembrane</keyword>
<feature type="transmembrane region" description="Helical" evidence="5">
    <location>
        <begin position="200"/>
        <end position="222"/>
    </location>
</feature>
<keyword evidence="7" id="KW-1185">Reference proteome</keyword>
<dbReference type="NCBIfam" id="NF009608">
    <property type="entry name" value="PRK13105.1"/>
    <property type="match status" value="1"/>
</dbReference>
<evidence type="ECO:0000256" key="2">
    <source>
        <dbReference type="ARBA" id="ARBA00022692"/>
    </source>
</evidence>
<comment type="subcellular location">
    <subcellularLocation>
        <location evidence="1">Membrane</location>
        <topology evidence="1">Multi-pass membrane protein</topology>
    </subcellularLocation>
</comment>
<dbReference type="Gene3D" id="1.10.357.140">
    <property type="entry name" value="UbiA prenyltransferase"/>
    <property type="match status" value="1"/>
</dbReference>
<dbReference type="PATRIC" id="fig|264251.5.peg.601"/>
<dbReference type="Proteomes" id="UP000035265">
    <property type="component" value="Unassembled WGS sequence"/>
</dbReference>
<dbReference type="Pfam" id="PF01040">
    <property type="entry name" value="UbiA"/>
    <property type="match status" value="1"/>
</dbReference>
<sequence>MKDVLAASRPFSWINTAYPFAAGYLVATGGRVDLALVVGTLYFLVPYNLLMYGVNDVFDYASDLRNPRKGGIEGALADPATARATHRRILRACVATNVPFLVALLLLGDPLAAVVLALVVFGVVAYSAPGLRFKERPFLDSFTSAMHFAGPLLYALVLVDADLSARSVWPVLVGFVLWGMASHAFGAVQDVRADREGGIASVATAVGAHATVLGAAGAYVAAAAVLAVLPWPGVLAALLPLPYAANVLRFRDVRDDDCERANAGWRTFLWLNLVTGFLVTMLLIVTALA</sequence>
<organism evidence="6 7">
    <name type="scientific">Cellulosimicrobium funkei</name>
    <dbReference type="NCBI Taxonomy" id="264251"/>
    <lineage>
        <taxon>Bacteria</taxon>
        <taxon>Bacillati</taxon>
        <taxon>Actinomycetota</taxon>
        <taxon>Actinomycetes</taxon>
        <taxon>Micrococcales</taxon>
        <taxon>Promicromonosporaceae</taxon>
        <taxon>Cellulosimicrobium</taxon>
    </lineage>
</organism>
<dbReference type="EMBL" id="JNBQ01000002">
    <property type="protein sequence ID" value="KLN35967.1"/>
    <property type="molecule type" value="Genomic_DNA"/>
</dbReference>
<dbReference type="InterPro" id="IPR000537">
    <property type="entry name" value="UbiA_prenyltransferase"/>
</dbReference>
<feature type="transmembrane region" description="Helical" evidence="5">
    <location>
        <begin position="20"/>
        <end position="45"/>
    </location>
</feature>
<feature type="transmembrane region" description="Helical" evidence="5">
    <location>
        <begin position="113"/>
        <end position="131"/>
    </location>
</feature>
<feature type="transmembrane region" description="Helical" evidence="5">
    <location>
        <begin position="269"/>
        <end position="288"/>
    </location>
</feature>
<gene>
    <name evidence="6" type="primary">ubiA</name>
    <name evidence="6" type="ORF">FB00_02920</name>
</gene>
<evidence type="ECO:0000256" key="4">
    <source>
        <dbReference type="ARBA" id="ARBA00023136"/>
    </source>
</evidence>
<dbReference type="STRING" id="264251.FB00_02920"/>
<evidence type="ECO:0000256" key="1">
    <source>
        <dbReference type="ARBA" id="ARBA00004141"/>
    </source>
</evidence>
<reference evidence="6 7" key="1">
    <citation type="submission" date="2014-05" db="EMBL/GenBank/DDBJ databases">
        <title>Cellulosimicrobium funkei U11 genome.</title>
        <authorList>
            <person name="Hu C."/>
            <person name="Gong Y."/>
            <person name="Wan W."/>
            <person name="Jiang M."/>
        </authorList>
    </citation>
    <scope>NUCLEOTIDE SEQUENCE [LARGE SCALE GENOMIC DNA]</scope>
    <source>
        <strain evidence="6 7">U11</strain>
    </source>
</reference>
<comment type="caution">
    <text evidence="6">The sequence shown here is derived from an EMBL/GenBank/DDBJ whole genome shotgun (WGS) entry which is preliminary data.</text>
</comment>
<feature type="transmembrane region" description="Helical" evidence="5">
    <location>
        <begin position="169"/>
        <end position="188"/>
    </location>
</feature>
<feature type="transmembrane region" description="Helical" evidence="5">
    <location>
        <begin position="138"/>
        <end position="157"/>
    </location>
</feature>
<dbReference type="InterPro" id="IPR044878">
    <property type="entry name" value="UbiA_sf"/>
</dbReference>
<name>A0A0H2L753_9MICO</name>
<dbReference type="CDD" id="cd13966">
    <property type="entry name" value="PT_UbiA_4"/>
    <property type="match status" value="1"/>
</dbReference>
<dbReference type="AlphaFoldDB" id="A0A0H2L753"/>
<keyword evidence="6" id="KW-0808">Transferase</keyword>
<feature type="transmembrane region" description="Helical" evidence="5">
    <location>
        <begin position="228"/>
        <end position="248"/>
    </location>
</feature>
<dbReference type="GO" id="GO:0016020">
    <property type="term" value="C:membrane"/>
    <property type="evidence" value="ECO:0007669"/>
    <property type="project" value="UniProtKB-SubCell"/>
</dbReference>
<evidence type="ECO:0000256" key="3">
    <source>
        <dbReference type="ARBA" id="ARBA00022989"/>
    </source>
</evidence>
<protein>
    <submittedName>
        <fullName evidence="6">Prenyltransferase</fullName>
    </submittedName>
</protein>
<dbReference type="Gene3D" id="1.20.120.1780">
    <property type="entry name" value="UbiA prenyltransferase"/>
    <property type="match status" value="1"/>
</dbReference>
<evidence type="ECO:0000313" key="7">
    <source>
        <dbReference type="Proteomes" id="UP000035265"/>
    </source>
</evidence>
<dbReference type="GO" id="GO:0016765">
    <property type="term" value="F:transferase activity, transferring alkyl or aryl (other than methyl) groups"/>
    <property type="evidence" value="ECO:0007669"/>
    <property type="project" value="InterPro"/>
</dbReference>
<keyword evidence="4 5" id="KW-0472">Membrane</keyword>
<proteinExistence type="predicted"/>
<keyword evidence="3 5" id="KW-1133">Transmembrane helix</keyword>